<dbReference type="Gene3D" id="3.40.50.300">
    <property type="entry name" value="P-loop containing nucleotide triphosphate hydrolases"/>
    <property type="match status" value="1"/>
</dbReference>
<dbReference type="SMART" id="SM00382">
    <property type="entry name" value="AAA"/>
    <property type="match status" value="1"/>
</dbReference>
<feature type="transmembrane region" description="Helical" evidence="9">
    <location>
        <begin position="56"/>
        <end position="77"/>
    </location>
</feature>
<keyword evidence="13" id="KW-1185">Reference proteome</keyword>
<reference evidence="12 13" key="1">
    <citation type="submission" date="2019-07" db="EMBL/GenBank/DDBJ databases">
        <title>Whole genome shotgun sequence of Alkalibacterium kapii NBRC 103247.</title>
        <authorList>
            <person name="Hosoyama A."/>
            <person name="Uohara A."/>
            <person name="Ohji S."/>
            <person name="Ichikawa N."/>
        </authorList>
    </citation>
    <scope>NUCLEOTIDE SEQUENCE [LARGE SCALE GENOMIC DNA]</scope>
    <source>
        <strain evidence="12 13">NBRC 103247</strain>
    </source>
</reference>
<dbReference type="InterPro" id="IPR003593">
    <property type="entry name" value="AAA+_ATPase"/>
</dbReference>
<dbReference type="Proteomes" id="UP000321662">
    <property type="component" value="Unassembled WGS sequence"/>
</dbReference>
<keyword evidence="7 9" id="KW-1133">Transmembrane helix</keyword>
<dbReference type="PROSITE" id="PS50893">
    <property type="entry name" value="ABC_TRANSPORTER_2"/>
    <property type="match status" value="1"/>
</dbReference>
<dbReference type="GO" id="GO:0005886">
    <property type="term" value="C:plasma membrane"/>
    <property type="evidence" value="ECO:0007669"/>
    <property type="project" value="UniProtKB-SubCell"/>
</dbReference>
<dbReference type="Pfam" id="PF00005">
    <property type="entry name" value="ABC_tran"/>
    <property type="match status" value="1"/>
</dbReference>
<comment type="subcellular location">
    <subcellularLocation>
        <location evidence="1">Cell membrane</location>
        <topology evidence="1">Multi-pass membrane protein</topology>
    </subcellularLocation>
</comment>
<dbReference type="InterPro" id="IPR017871">
    <property type="entry name" value="ABC_transporter-like_CS"/>
</dbReference>
<evidence type="ECO:0000259" key="10">
    <source>
        <dbReference type="PROSITE" id="PS50893"/>
    </source>
</evidence>
<evidence type="ECO:0000256" key="2">
    <source>
        <dbReference type="ARBA" id="ARBA00022448"/>
    </source>
</evidence>
<evidence type="ECO:0000256" key="1">
    <source>
        <dbReference type="ARBA" id="ARBA00004651"/>
    </source>
</evidence>
<keyword evidence="8 9" id="KW-0472">Membrane</keyword>
<dbReference type="InterPro" id="IPR036640">
    <property type="entry name" value="ABC1_TM_sf"/>
</dbReference>
<proteinExistence type="predicted"/>
<evidence type="ECO:0000313" key="13">
    <source>
        <dbReference type="Proteomes" id="UP000321662"/>
    </source>
</evidence>
<evidence type="ECO:0000256" key="7">
    <source>
        <dbReference type="ARBA" id="ARBA00022989"/>
    </source>
</evidence>
<dbReference type="GO" id="GO:0016887">
    <property type="term" value="F:ATP hydrolysis activity"/>
    <property type="evidence" value="ECO:0007669"/>
    <property type="project" value="InterPro"/>
</dbReference>
<dbReference type="InterPro" id="IPR003439">
    <property type="entry name" value="ABC_transporter-like_ATP-bd"/>
</dbReference>
<accession>A0A511ARS9</accession>
<keyword evidence="2" id="KW-0813">Transport</keyword>
<evidence type="ECO:0000313" key="12">
    <source>
        <dbReference type="EMBL" id="GEK90909.1"/>
    </source>
</evidence>
<gene>
    <name evidence="12" type="primary">mdlA</name>
    <name evidence="12" type="ORF">AKA01nite_05310</name>
</gene>
<keyword evidence="3" id="KW-1003">Cell membrane</keyword>
<dbReference type="PANTHER" id="PTHR24221">
    <property type="entry name" value="ATP-BINDING CASSETTE SUB-FAMILY B"/>
    <property type="match status" value="1"/>
</dbReference>
<dbReference type="EMBL" id="BJUY01000004">
    <property type="protein sequence ID" value="GEK90909.1"/>
    <property type="molecule type" value="Genomic_DNA"/>
</dbReference>
<keyword evidence="5" id="KW-0547">Nucleotide-binding</keyword>
<dbReference type="OrthoDB" id="9770415at2"/>
<feature type="transmembrane region" description="Helical" evidence="9">
    <location>
        <begin position="243"/>
        <end position="268"/>
    </location>
</feature>
<evidence type="ECO:0000256" key="6">
    <source>
        <dbReference type="ARBA" id="ARBA00022840"/>
    </source>
</evidence>
<evidence type="ECO:0000256" key="9">
    <source>
        <dbReference type="SAM" id="Phobius"/>
    </source>
</evidence>
<dbReference type="InterPro" id="IPR011527">
    <property type="entry name" value="ABC1_TM_dom"/>
</dbReference>
<feature type="domain" description="ABC transmembrane type-1" evidence="11">
    <location>
        <begin position="19"/>
        <end position="303"/>
    </location>
</feature>
<dbReference type="PROSITE" id="PS00211">
    <property type="entry name" value="ABC_TRANSPORTER_1"/>
    <property type="match status" value="1"/>
</dbReference>
<dbReference type="Gene3D" id="1.20.1560.10">
    <property type="entry name" value="ABC transporter type 1, transmembrane domain"/>
    <property type="match status" value="1"/>
</dbReference>
<evidence type="ECO:0000256" key="8">
    <source>
        <dbReference type="ARBA" id="ARBA00023136"/>
    </source>
</evidence>
<feature type="domain" description="ABC transporter" evidence="10">
    <location>
        <begin position="338"/>
        <end position="571"/>
    </location>
</feature>
<dbReference type="SUPFAM" id="SSF52540">
    <property type="entry name" value="P-loop containing nucleoside triphosphate hydrolases"/>
    <property type="match status" value="1"/>
</dbReference>
<dbReference type="Pfam" id="PF00664">
    <property type="entry name" value="ABC_membrane"/>
    <property type="match status" value="1"/>
</dbReference>
<dbReference type="PROSITE" id="PS50929">
    <property type="entry name" value="ABC_TM1F"/>
    <property type="match status" value="1"/>
</dbReference>
<dbReference type="RefSeq" id="WP_146923528.1">
    <property type="nucleotide sequence ID" value="NZ_BJUY01000004.1"/>
</dbReference>
<dbReference type="GO" id="GO:0140359">
    <property type="term" value="F:ABC-type transporter activity"/>
    <property type="evidence" value="ECO:0007669"/>
    <property type="project" value="InterPro"/>
</dbReference>
<dbReference type="SUPFAM" id="SSF90123">
    <property type="entry name" value="ABC transporter transmembrane region"/>
    <property type="match status" value="1"/>
</dbReference>
<feature type="transmembrane region" description="Helical" evidence="9">
    <location>
        <begin position="160"/>
        <end position="178"/>
    </location>
</feature>
<dbReference type="FunFam" id="3.40.50.300:FF:000221">
    <property type="entry name" value="Multidrug ABC transporter ATP-binding protein"/>
    <property type="match status" value="1"/>
</dbReference>
<dbReference type="AlphaFoldDB" id="A0A511ARS9"/>
<organism evidence="12 13">
    <name type="scientific">Alkalibacterium kapii</name>
    <dbReference type="NCBI Taxonomy" id="426704"/>
    <lineage>
        <taxon>Bacteria</taxon>
        <taxon>Bacillati</taxon>
        <taxon>Bacillota</taxon>
        <taxon>Bacilli</taxon>
        <taxon>Lactobacillales</taxon>
        <taxon>Carnobacteriaceae</taxon>
        <taxon>Alkalibacterium</taxon>
    </lineage>
</organism>
<evidence type="ECO:0000259" key="11">
    <source>
        <dbReference type="PROSITE" id="PS50929"/>
    </source>
</evidence>
<dbReference type="FunFam" id="1.20.1560.10:FF:000011">
    <property type="entry name" value="Multidrug ABC transporter ATP-binding protein"/>
    <property type="match status" value="1"/>
</dbReference>
<dbReference type="CDD" id="cd18541">
    <property type="entry name" value="ABC_6TM_TmrB_like"/>
    <property type="match status" value="1"/>
</dbReference>
<dbReference type="InterPro" id="IPR027417">
    <property type="entry name" value="P-loop_NTPase"/>
</dbReference>
<keyword evidence="6 12" id="KW-0067">ATP-binding</keyword>
<evidence type="ECO:0000256" key="5">
    <source>
        <dbReference type="ARBA" id="ARBA00022741"/>
    </source>
</evidence>
<dbReference type="PANTHER" id="PTHR24221:SF300">
    <property type="entry name" value="MULTIDRUG RESISTANCE-LIKE ATP-BINDING PROTEIN MDLA"/>
    <property type="match status" value="1"/>
</dbReference>
<dbReference type="InterPro" id="IPR039421">
    <property type="entry name" value="Type_1_exporter"/>
</dbReference>
<comment type="caution">
    <text evidence="12">The sequence shown here is derived from an EMBL/GenBank/DDBJ whole genome shotgun (WGS) entry which is preliminary data.</text>
</comment>
<feature type="transmembrane region" description="Helical" evidence="9">
    <location>
        <begin position="135"/>
        <end position="154"/>
    </location>
</feature>
<dbReference type="GO" id="GO:0005524">
    <property type="term" value="F:ATP binding"/>
    <property type="evidence" value="ECO:0007669"/>
    <property type="project" value="UniProtKB-KW"/>
</dbReference>
<evidence type="ECO:0000256" key="4">
    <source>
        <dbReference type="ARBA" id="ARBA00022692"/>
    </source>
</evidence>
<protein>
    <submittedName>
        <fullName evidence="12">Multidrug ABC transporter permease/ATP-binding protein</fullName>
    </submittedName>
</protein>
<name>A0A511ARS9_9LACT</name>
<keyword evidence="4 9" id="KW-0812">Transmembrane</keyword>
<evidence type="ECO:0000256" key="3">
    <source>
        <dbReference type="ARBA" id="ARBA00022475"/>
    </source>
</evidence>
<feature type="transmembrane region" description="Helical" evidence="9">
    <location>
        <begin position="280"/>
        <end position="301"/>
    </location>
</feature>
<sequence length="584" mass="65730">MDIFKRLGWFFKQEKKSYLLGVAGLLIVAVLQLIPPRIIGIVVDEIETDVLTRQSLFQWIIILTATAVLQYILRYIWRVNIWGNAAKLEQIVRKQLYEHFTNMDNTFFQKYRAGDLMAHATNDLRGLRMVAGGGVLTMADAISVGLTTLLAMLFVVDWRLTLIAVIPLPFLALTSRVLGQKLHVRFRDAQAAFSHLNDKVQESIQGIKVMKTFGQEKEDVEKFEQQTDNVVSKNKAVYKIDSLFDPAITLIMGISYLLTILVGGFLIMGDEISIGDFVTFINYIGMLVWPMFAIGRLFNIIERGSASYDRIENLLREDSAIEERQGAFDEPISGTLSFDIKTFRYPDDEAVALHHVAFTMEQGKTLGIVGKTGSGKTTIMKLLLREYDNYKGTIRYDGYDIKDYTLDALLKQIGYVPQDNYLFSTTIRENIRFADPSLSQEAVEAAAKLANIHEDIMELPEGYDTEVGERGVSLSGGQKQRISIARAILINPELMILDDSLSAVDAKTEETILTGLKNVREGQTTIIAAHRISSVMHAEEIIVIEEGTIVERGTHSELLDQDGWYNDMYAQQQLERKLEGGGRS</sequence>